<evidence type="ECO:0000256" key="10">
    <source>
        <dbReference type="SAM" id="SignalP"/>
    </source>
</evidence>
<dbReference type="Proteomes" id="UP000005215">
    <property type="component" value="Unassembled WGS sequence"/>
</dbReference>
<dbReference type="PANTHER" id="PTHR22811">
    <property type="entry name" value="TRANSMEMBRANE EMP24 DOMAIN-CONTAINING PROTEIN"/>
    <property type="match status" value="1"/>
</dbReference>
<feature type="chain" id="PRO_5012154300" evidence="10">
    <location>
        <begin position="21"/>
        <end position="188"/>
    </location>
</feature>
<dbReference type="EMBL" id="AGTP01010966">
    <property type="status" value="NOT_ANNOTATED_CDS"/>
    <property type="molecule type" value="Genomic_DNA"/>
</dbReference>
<evidence type="ECO:0000259" key="11">
    <source>
        <dbReference type="PROSITE" id="PS50866"/>
    </source>
</evidence>
<evidence type="ECO:0000256" key="1">
    <source>
        <dbReference type="ARBA" id="ARBA00004115"/>
    </source>
</evidence>
<dbReference type="Ensembl" id="ENSSTOT00000035965.1">
    <property type="protein sequence ID" value="ENSSTOP00000030214.1"/>
    <property type="gene ID" value="ENSSTOG00000033346.1"/>
</dbReference>
<sequence>MSGFPAWPCPFLLGPSWVLAISFHLPVNSCKCLHEEIHKNLLRTSLGGAGGLRTHLKITDSAGHILYSKKDASKGKLAFTTEDHDMFEVCFESNRTGRIPDQLLILDMKHGVEAKNYKEMAKVEKLRPLEVELRRLEELSGSIVNDSAYMKKPEEEMFLYFSIFSLSCLIGLVFCLHCFFKAKKLTES</sequence>
<dbReference type="InParanoid" id="A0A287D9K4"/>
<dbReference type="STRING" id="43179.ENSSTOP00000030214"/>
<proteinExistence type="inferred from homology"/>
<dbReference type="InterPro" id="IPR009038">
    <property type="entry name" value="GOLD_dom"/>
</dbReference>
<reference evidence="12" key="3">
    <citation type="submission" date="2025-09" db="UniProtKB">
        <authorList>
            <consortium name="Ensembl"/>
        </authorList>
    </citation>
    <scope>IDENTIFICATION</scope>
</reference>
<comment type="similarity">
    <text evidence="2 8">Belongs to the EMP24/GP25L family.</text>
</comment>
<reference evidence="13" key="1">
    <citation type="submission" date="2011-11" db="EMBL/GenBank/DDBJ databases">
        <title>The Draft Genome of Spermophilus tridecemlineatus.</title>
        <authorList>
            <consortium name="The Broad Institute Genome Assembly &amp; Analysis Group"/>
            <consortium name="Computational R&amp;D Group"/>
            <consortium name="and Sequencing Platform"/>
            <person name="Di Palma F."/>
            <person name="Alfoldi J."/>
            <person name="Johnson J."/>
            <person name="Berlin A."/>
            <person name="Gnerre S."/>
            <person name="Jaffe D."/>
            <person name="MacCallum I."/>
            <person name="Young S."/>
            <person name="Walker B.J."/>
            <person name="Lindblad-Toh K."/>
        </authorList>
    </citation>
    <scope>NUCLEOTIDE SEQUENCE [LARGE SCALE GENOMIC DNA]</scope>
</reference>
<keyword evidence="4 10" id="KW-0732">Signal</keyword>
<evidence type="ECO:0000256" key="5">
    <source>
        <dbReference type="ARBA" id="ARBA00022824"/>
    </source>
</evidence>
<accession>A0A287D9K4</accession>
<evidence type="ECO:0000256" key="3">
    <source>
        <dbReference type="ARBA" id="ARBA00022692"/>
    </source>
</evidence>
<keyword evidence="13" id="KW-1185">Reference proteome</keyword>
<evidence type="ECO:0000256" key="2">
    <source>
        <dbReference type="ARBA" id="ARBA00007104"/>
    </source>
</evidence>
<dbReference type="Pfam" id="PF01105">
    <property type="entry name" value="EMP24_GP25L"/>
    <property type="match status" value="1"/>
</dbReference>
<feature type="transmembrane region" description="Helical" evidence="9">
    <location>
        <begin position="157"/>
        <end position="180"/>
    </location>
</feature>
<dbReference type="GeneTree" id="ENSGT00550000074954"/>
<protein>
    <submittedName>
        <fullName evidence="12">Transmembrane emp24 domain-containing protein 10 pseudogene</fullName>
    </submittedName>
</protein>
<evidence type="ECO:0000256" key="9">
    <source>
        <dbReference type="SAM" id="Phobius"/>
    </source>
</evidence>
<evidence type="ECO:0000313" key="13">
    <source>
        <dbReference type="Proteomes" id="UP000005215"/>
    </source>
</evidence>
<reference evidence="12" key="2">
    <citation type="submission" date="2025-08" db="UniProtKB">
        <authorList>
            <consortium name="Ensembl"/>
        </authorList>
    </citation>
    <scope>IDENTIFICATION</scope>
</reference>
<name>A0A287D9K4_ICTTR</name>
<dbReference type="GO" id="GO:0005789">
    <property type="term" value="C:endoplasmic reticulum membrane"/>
    <property type="evidence" value="ECO:0007669"/>
    <property type="project" value="UniProtKB-SubCell"/>
</dbReference>
<evidence type="ECO:0000256" key="7">
    <source>
        <dbReference type="ARBA" id="ARBA00023136"/>
    </source>
</evidence>
<comment type="subcellular location">
    <subcellularLocation>
        <location evidence="1">Endoplasmic reticulum membrane</location>
        <topology evidence="1">Single-pass type I membrane protein</topology>
    </subcellularLocation>
    <subcellularLocation>
        <location evidence="8">Membrane</location>
        <topology evidence="8">Single-pass type I membrane protein</topology>
    </subcellularLocation>
</comment>
<dbReference type="InterPro" id="IPR015720">
    <property type="entry name" value="Emp24-like"/>
</dbReference>
<dbReference type="SMART" id="SM01190">
    <property type="entry name" value="EMP24_GP25L"/>
    <property type="match status" value="1"/>
</dbReference>
<keyword evidence="3 8" id="KW-0812">Transmembrane</keyword>
<keyword evidence="7 9" id="KW-0472">Membrane</keyword>
<evidence type="ECO:0000256" key="8">
    <source>
        <dbReference type="RuleBase" id="RU003827"/>
    </source>
</evidence>
<feature type="signal peptide" evidence="10">
    <location>
        <begin position="1"/>
        <end position="20"/>
    </location>
</feature>
<feature type="domain" description="GOLD" evidence="11">
    <location>
        <begin position="1"/>
        <end position="110"/>
    </location>
</feature>
<organism evidence="12 13">
    <name type="scientific">Ictidomys tridecemlineatus</name>
    <name type="common">Thirteen-lined ground squirrel</name>
    <name type="synonym">Spermophilus tridecemlineatus</name>
    <dbReference type="NCBI Taxonomy" id="43179"/>
    <lineage>
        <taxon>Eukaryota</taxon>
        <taxon>Metazoa</taxon>
        <taxon>Chordata</taxon>
        <taxon>Craniata</taxon>
        <taxon>Vertebrata</taxon>
        <taxon>Euteleostomi</taxon>
        <taxon>Mammalia</taxon>
        <taxon>Eutheria</taxon>
        <taxon>Euarchontoglires</taxon>
        <taxon>Glires</taxon>
        <taxon>Rodentia</taxon>
        <taxon>Sciuromorpha</taxon>
        <taxon>Sciuridae</taxon>
        <taxon>Xerinae</taxon>
        <taxon>Marmotini</taxon>
        <taxon>Ictidomys</taxon>
    </lineage>
</organism>
<dbReference type="PROSITE" id="PS50866">
    <property type="entry name" value="GOLD"/>
    <property type="match status" value="1"/>
</dbReference>
<evidence type="ECO:0000256" key="4">
    <source>
        <dbReference type="ARBA" id="ARBA00022729"/>
    </source>
</evidence>
<evidence type="ECO:0000313" key="12">
    <source>
        <dbReference type="Ensembl" id="ENSSTOP00000030214.1"/>
    </source>
</evidence>
<evidence type="ECO:0000256" key="6">
    <source>
        <dbReference type="ARBA" id="ARBA00022989"/>
    </source>
</evidence>
<keyword evidence="5" id="KW-0256">Endoplasmic reticulum</keyword>
<keyword evidence="6 9" id="KW-1133">Transmembrane helix</keyword>
<dbReference type="AlphaFoldDB" id="A0A287D9K4"/>
<gene>
    <name evidence="12" type="primary">LOC101963008</name>
</gene>